<evidence type="ECO:0000256" key="1">
    <source>
        <dbReference type="SAM" id="MobiDB-lite"/>
    </source>
</evidence>
<dbReference type="AlphaFoldDB" id="A0AAV6V9X0"/>
<gene>
    <name evidence="2" type="ORF">JTE90_009748</name>
</gene>
<accession>A0AAV6V9X0</accession>
<comment type="caution">
    <text evidence="2">The sequence shown here is derived from an EMBL/GenBank/DDBJ whole genome shotgun (WGS) entry which is preliminary data.</text>
</comment>
<reference evidence="2 3" key="1">
    <citation type="journal article" date="2022" name="Nat. Ecol. Evol.">
        <title>A masculinizing supergene underlies an exaggerated male reproductive morph in a spider.</title>
        <authorList>
            <person name="Hendrickx F."/>
            <person name="De Corte Z."/>
            <person name="Sonet G."/>
            <person name="Van Belleghem S.M."/>
            <person name="Kostlbacher S."/>
            <person name="Vangestel C."/>
        </authorList>
    </citation>
    <scope>NUCLEOTIDE SEQUENCE [LARGE SCALE GENOMIC DNA]</scope>
    <source>
        <strain evidence="2">W744_W776</strain>
    </source>
</reference>
<dbReference type="Proteomes" id="UP000827092">
    <property type="component" value="Unassembled WGS sequence"/>
</dbReference>
<name>A0AAV6V9X0_9ARAC</name>
<organism evidence="2 3">
    <name type="scientific">Oedothorax gibbosus</name>
    <dbReference type="NCBI Taxonomy" id="931172"/>
    <lineage>
        <taxon>Eukaryota</taxon>
        <taxon>Metazoa</taxon>
        <taxon>Ecdysozoa</taxon>
        <taxon>Arthropoda</taxon>
        <taxon>Chelicerata</taxon>
        <taxon>Arachnida</taxon>
        <taxon>Araneae</taxon>
        <taxon>Araneomorphae</taxon>
        <taxon>Entelegynae</taxon>
        <taxon>Araneoidea</taxon>
        <taxon>Linyphiidae</taxon>
        <taxon>Erigoninae</taxon>
        <taxon>Oedothorax</taxon>
    </lineage>
</organism>
<keyword evidence="3" id="KW-1185">Reference proteome</keyword>
<proteinExistence type="predicted"/>
<protein>
    <submittedName>
        <fullName evidence="2">Uncharacterized protein</fullName>
    </submittedName>
</protein>
<evidence type="ECO:0000313" key="3">
    <source>
        <dbReference type="Proteomes" id="UP000827092"/>
    </source>
</evidence>
<evidence type="ECO:0000313" key="2">
    <source>
        <dbReference type="EMBL" id="KAG8192725.1"/>
    </source>
</evidence>
<dbReference type="EMBL" id="JAFNEN010000136">
    <property type="protein sequence ID" value="KAG8192725.1"/>
    <property type="molecule type" value="Genomic_DNA"/>
</dbReference>
<sequence length="106" mass="11827">MAQTDPKDITNTPPSMKYQASRKTRSSQQSCSLAYNPLFVKSPRAKGQECRTSIPSTRKVVQLLSRNLFIIIIISTSFRRCFLTRLTISGDKVNGVSRACPQGRCS</sequence>
<feature type="region of interest" description="Disordered" evidence="1">
    <location>
        <begin position="1"/>
        <end position="29"/>
    </location>
</feature>